<dbReference type="InParanoid" id="D1YZ91"/>
<sequence>MRKAIAGALFVLALALASGLFLASLATAASGQFSPMSFGFPNVVHSLTSTSWVRDTADMFDFEDASIVPTGGYFPAIHQTSIHTRSLSHTEYSHTSEFTSIGYPYVSAGPGPYGGFACGY</sequence>
<reference evidence="2" key="3">
    <citation type="journal article" date="2011" name="PLoS ONE">
        <title>Genome sequence of a mesophilic hydrogenotrophic methanogen Methanocella paludicola, the first cultivated representative of the order Methanocellales.</title>
        <authorList>
            <person name="Sakai S."/>
            <person name="Takaki Y."/>
            <person name="Shimamura S."/>
            <person name="Sekine M."/>
            <person name="Tajima T."/>
            <person name="Kosugi H."/>
            <person name="Ichikawa N."/>
            <person name="Tasumi E."/>
            <person name="Hiraki A.T."/>
            <person name="Shimizu A."/>
            <person name="Kato Y."/>
            <person name="Nishiko R."/>
            <person name="Mori K."/>
            <person name="Fujita N."/>
            <person name="Imachi H."/>
            <person name="Takai K."/>
        </authorList>
    </citation>
    <scope>NUCLEOTIDE SEQUENCE [LARGE SCALE GENOMIC DNA]</scope>
    <source>
        <strain evidence="2">DSM 17711 / JCM 13418 / NBRC 101707 / SANAE</strain>
    </source>
</reference>
<dbReference type="AlphaFoldDB" id="D1YZ91"/>
<evidence type="ECO:0000313" key="1">
    <source>
        <dbReference type="EMBL" id="BAI61763.1"/>
    </source>
</evidence>
<dbReference type="eggNOG" id="arCOG10873">
    <property type="taxonomic scope" value="Archaea"/>
</dbReference>
<dbReference type="KEGG" id="mpd:MCP_1691"/>
<dbReference type="EMBL" id="AP011532">
    <property type="protein sequence ID" value="BAI61763.1"/>
    <property type="molecule type" value="Genomic_DNA"/>
</dbReference>
<reference evidence="1 2" key="1">
    <citation type="journal article" date="2007" name="Appl. Environ. Microbiol.">
        <title>Isolation of key methanogens for global methane emission from rice paddy fields: a novel isolate affiliated with the clone cluster rice cluster I.</title>
        <authorList>
            <person name="Sakai S."/>
            <person name="Imachi H."/>
            <person name="Sekiguchi Y."/>
            <person name="Ohashi A."/>
            <person name="Harada H."/>
            <person name="Kamagata Y."/>
        </authorList>
    </citation>
    <scope>NUCLEOTIDE SEQUENCE [LARGE SCALE GENOMIC DNA]</scope>
    <source>
        <strain evidence="2">DSM 17711 / JCM 13418 / NBRC 101707 / SANAE</strain>
    </source>
</reference>
<keyword evidence="2" id="KW-1185">Reference proteome</keyword>
<evidence type="ECO:0000313" key="2">
    <source>
        <dbReference type="Proteomes" id="UP000001882"/>
    </source>
</evidence>
<dbReference type="Proteomes" id="UP000001882">
    <property type="component" value="Chromosome"/>
</dbReference>
<protein>
    <submittedName>
        <fullName evidence="1">Uncharacterized protein</fullName>
    </submittedName>
</protein>
<dbReference type="STRING" id="304371.MCP_1691"/>
<dbReference type="RefSeq" id="WP_012900442.1">
    <property type="nucleotide sequence ID" value="NC_013665.1"/>
</dbReference>
<reference evidence="1 2" key="2">
    <citation type="journal article" date="2008" name="Int. J. Syst. Evol. Microbiol.">
        <title>Methanocella paludicola gen. nov., sp. nov., a methane-producing archaeon, the first isolate of the lineage 'Rice Cluster I', and proposal of the new archaeal order Methanocellales ord. nov.</title>
        <authorList>
            <person name="Sakai S."/>
            <person name="Imachi H."/>
            <person name="Hanada S."/>
            <person name="Ohashi A."/>
            <person name="Harada H."/>
            <person name="Kamagata Y."/>
        </authorList>
    </citation>
    <scope>NUCLEOTIDE SEQUENCE [LARGE SCALE GENOMIC DNA]</scope>
    <source>
        <strain evidence="2">DSM 17711 / JCM 13418 / NBRC 101707 / SANAE</strain>
    </source>
</reference>
<dbReference type="GeneID" id="8681599"/>
<gene>
    <name evidence="1" type="ordered locus">MCP_1691</name>
</gene>
<accession>D1YZ91</accession>
<proteinExistence type="predicted"/>
<organism evidence="1 2">
    <name type="scientific">Methanocella paludicola (strain DSM 17711 / JCM 13418 / NBRC 101707 / SANAE)</name>
    <dbReference type="NCBI Taxonomy" id="304371"/>
    <lineage>
        <taxon>Archaea</taxon>
        <taxon>Methanobacteriati</taxon>
        <taxon>Methanobacteriota</taxon>
        <taxon>Stenosarchaea group</taxon>
        <taxon>Methanomicrobia</taxon>
        <taxon>Methanocellales</taxon>
        <taxon>Methanocellaceae</taxon>
        <taxon>Methanocella</taxon>
    </lineage>
</organism>
<name>D1YZ91_METPS</name>